<dbReference type="EMBL" id="KX883570">
    <property type="protein sequence ID" value="APG77191.1"/>
    <property type="molecule type" value="Genomic_RNA"/>
</dbReference>
<proteinExistence type="predicted"/>
<evidence type="ECO:0000313" key="1">
    <source>
        <dbReference type="EMBL" id="APG77191.1"/>
    </source>
</evidence>
<accession>A0A1L3KIF6</accession>
<protein>
    <submittedName>
        <fullName evidence="1">Uncharacterized protein</fullName>
    </submittedName>
</protein>
<organism evidence="1">
    <name type="scientific">Sanxia levi-like virus 1</name>
    <dbReference type="NCBI Taxonomy" id="1923359"/>
    <lineage>
        <taxon>Viruses</taxon>
        <taxon>Riboviria</taxon>
    </lineage>
</organism>
<name>A0A1L3KIF6_9VIRU</name>
<reference evidence="1" key="1">
    <citation type="journal article" date="2016" name="Nature">
        <title>Redefining the invertebrate RNA virosphere.</title>
        <authorList>
            <person name="Shi M."/>
            <person name="Lin X.D."/>
            <person name="Tian J.H."/>
            <person name="Chen L.J."/>
            <person name="Chen X."/>
            <person name="Li C.X."/>
            <person name="Qin X.C."/>
            <person name="Li J."/>
            <person name="Cao J.P."/>
            <person name="Eden J.S."/>
            <person name="Buchmann J."/>
            <person name="Wang W."/>
            <person name="Xu J."/>
            <person name="Holmes E.C."/>
            <person name="Zhang Y.Z."/>
        </authorList>
    </citation>
    <scope>NUCLEOTIDE SEQUENCE</scope>
    <source>
        <strain evidence="1">SXXX34761</strain>
    </source>
</reference>
<sequence>MATFSSLTLGANTYIPTAEGYYSLSTRGFSDPVDQIKIAGGKLNPKTGKVSTSVTRFWETEITVAGVVKRARAEMSIIILTDKGITATNLDVILNDLSVLLTPTNLNQILQGAQ</sequence>